<dbReference type="InterPro" id="IPR009045">
    <property type="entry name" value="Zn_M74/Hedgehog-like"/>
</dbReference>
<dbReference type="EMBL" id="JAAZSR010000211">
    <property type="protein sequence ID" value="NKX51340.1"/>
    <property type="molecule type" value="Genomic_DNA"/>
</dbReference>
<dbReference type="PANTHER" id="PTHR34385">
    <property type="entry name" value="D-ALANYL-D-ALANINE CARBOXYPEPTIDASE"/>
    <property type="match status" value="1"/>
</dbReference>
<evidence type="ECO:0000259" key="2">
    <source>
        <dbReference type="Pfam" id="PF02557"/>
    </source>
</evidence>
<reference evidence="3 4" key="1">
    <citation type="submission" date="2020-04" db="EMBL/GenBank/DDBJ databases">
        <authorList>
            <person name="Liu S."/>
        </authorList>
    </citation>
    <scope>NUCLEOTIDE SEQUENCE [LARGE SCALE GENOMIC DNA]</scope>
    <source>
        <strain evidence="3 4">CGMCC 1.15091</strain>
    </source>
</reference>
<comment type="caution">
    <text evidence="3">The sequence shown here is derived from an EMBL/GenBank/DDBJ whole genome shotgun (WGS) entry which is preliminary data.</text>
</comment>
<gene>
    <name evidence="3" type="ORF">HER39_12335</name>
</gene>
<feature type="non-terminal residue" evidence="3">
    <location>
        <position position="217"/>
    </location>
</feature>
<evidence type="ECO:0000256" key="1">
    <source>
        <dbReference type="SAM" id="SignalP"/>
    </source>
</evidence>
<dbReference type="Proteomes" id="UP000523795">
    <property type="component" value="Unassembled WGS sequence"/>
</dbReference>
<protein>
    <submittedName>
        <fullName evidence="3">M15 family metallopeptidase</fullName>
    </submittedName>
</protein>
<dbReference type="Pfam" id="PF02557">
    <property type="entry name" value="VanY"/>
    <property type="match status" value="1"/>
</dbReference>
<keyword evidence="1" id="KW-0732">Signal</keyword>
<evidence type="ECO:0000313" key="3">
    <source>
        <dbReference type="EMBL" id="NKX51340.1"/>
    </source>
</evidence>
<dbReference type="PANTHER" id="PTHR34385:SF1">
    <property type="entry name" value="PEPTIDOGLYCAN L-ALANYL-D-GLUTAMATE ENDOPEPTIDASE CWLK"/>
    <property type="match status" value="1"/>
</dbReference>
<dbReference type="CDD" id="cd14852">
    <property type="entry name" value="LD-carboxypeptidase"/>
    <property type="match status" value="1"/>
</dbReference>
<proteinExistence type="predicted"/>
<dbReference type="SUPFAM" id="SSF55166">
    <property type="entry name" value="Hedgehog/DD-peptidase"/>
    <property type="match status" value="1"/>
</dbReference>
<evidence type="ECO:0000313" key="4">
    <source>
        <dbReference type="Proteomes" id="UP000523795"/>
    </source>
</evidence>
<sequence>MGAVDAETGTCPRRGARRRLRTVLAAAAAALLCLSGAGLSATPLLPSPPAAAAEPVRDAGDIRVFVNKSHPLSPLKYKPADLARAAGTGYLLRKEAAGQLARFFSGARAAGHRLAVVSAYRSYGQQSALYSSYVRQFGRAYADSISARPGYSEHQTGLAVDVGQAGAACRLSACFGSTPEGRWVAKNAYKYGFIVRYPKGQQKVTGYTYEPWHLRYV</sequence>
<dbReference type="Gene3D" id="3.30.1380.10">
    <property type="match status" value="1"/>
</dbReference>
<feature type="signal peptide" evidence="1">
    <location>
        <begin position="1"/>
        <end position="40"/>
    </location>
</feature>
<organism evidence="3 4">
    <name type="scientific">Arthrobacter deserti</name>
    <dbReference type="NCBI Taxonomy" id="1742687"/>
    <lineage>
        <taxon>Bacteria</taxon>
        <taxon>Bacillati</taxon>
        <taxon>Actinomycetota</taxon>
        <taxon>Actinomycetes</taxon>
        <taxon>Micrococcales</taxon>
        <taxon>Micrococcaceae</taxon>
        <taxon>Arthrobacter</taxon>
    </lineage>
</organism>
<accession>A0ABX1JPU5</accession>
<name>A0ABX1JPU5_9MICC</name>
<feature type="domain" description="D-alanyl-D-alanine carboxypeptidase-like core" evidence="2">
    <location>
        <begin position="91"/>
        <end position="217"/>
    </location>
</feature>
<dbReference type="InterPro" id="IPR003709">
    <property type="entry name" value="VanY-like_core_dom"/>
</dbReference>
<dbReference type="InterPro" id="IPR052179">
    <property type="entry name" value="DD-CPase-like"/>
</dbReference>
<dbReference type="InterPro" id="IPR058193">
    <property type="entry name" value="VanY/YodJ_core_dom"/>
</dbReference>
<keyword evidence="4" id="KW-1185">Reference proteome</keyword>
<feature type="chain" id="PRO_5047425880" evidence="1">
    <location>
        <begin position="41"/>
        <end position="217"/>
    </location>
</feature>